<dbReference type="Proteomes" id="UP000499080">
    <property type="component" value="Unassembled WGS sequence"/>
</dbReference>
<comment type="caution">
    <text evidence="2">The sequence shown here is derived from an EMBL/GenBank/DDBJ whole genome shotgun (WGS) entry which is preliminary data.</text>
</comment>
<sequence>MERVYCSGCPRTPYIHNGRFQNMHFFLCVTAVFFVFGRLCGKMEDIIEQRDAAVGRFDYYWDVFGVGGHCTWRRRKCKGLLFCRVKREQRISNFRCITTYKYLSKFCFE</sequence>
<accession>A0A4Y2GT33</accession>
<protein>
    <submittedName>
        <fullName evidence="2">Uncharacterized protein</fullName>
    </submittedName>
</protein>
<keyword evidence="1" id="KW-0472">Membrane</keyword>
<keyword evidence="1" id="KW-1133">Transmembrane helix</keyword>
<dbReference type="EMBL" id="BGPR01001567">
    <property type="protein sequence ID" value="GBM56920.1"/>
    <property type="molecule type" value="Genomic_DNA"/>
</dbReference>
<evidence type="ECO:0000313" key="3">
    <source>
        <dbReference type="Proteomes" id="UP000499080"/>
    </source>
</evidence>
<gene>
    <name evidence="2" type="ORF">AVEN_200330_1</name>
</gene>
<evidence type="ECO:0000313" key="2">
    <source>
        <dbReference type="EMBL" id="GBM56920.1"/>
    </source>
</evidence>
<organism evidence="2 3">
    <name type="scientific">Araneus ventricosus</name>
    <name type="common">Orbweaver spider</name>
    <name type="synonym">Epeira ventricosa</name>
    <dbReference type="NCBI Taxonomy" id="182803"/>
    <lineage>
        <taxon>Eukaryota</taxon>
        <taxon>Metazoa</taxon>
        <taxon>Ecdysozoa</taxon>
        <taxon>Arthropoda</taxon>
        <taxon>Chelicerata</taxon>
        <taxon>Arachnida</taxon>
        <taxon>Araneae</taxon>
        <taxon>Araneomorphae</taxon>
        <taxon>Entelegynae</taxon>
        <taxon>Araneoidea</taxon>
        <taxon>Araneidae</taxon>
        <taxon>Araneus</taxon>
    </lineage>
</organism>
<keyword evidence="1" id="KW-0812">Transmembrane</keyword>
<dbReference type="AlphaFoldDB" id="A0A4Y2GT33"/>
<feature type="transmembrane region" description="Helical" evidence="1">
    <location>
        <begin position="23"/>
        <end position="41"/>
    </location>
</feature>
<keyword evidence="3" id="KW-1185">Reference proteome</keyword>
<proteinExistence type="predicted"/>
<evidence type="ECO:0000256" key="1">
    <source>
        <dbReference type="SAM" id="Phobius"/>
    </source>
</evidence>
<name>A0A4Y2GT33_ARAVE</name>
<reference evidence="2 3" key="1">
    <citation type="journal article" date="2019" name="Sci. Rep.">
        <title>Orb-weaving spider Araneus ventricosus genome elucidates the spidroin gene catalogue.</title>
        <authorList>
            <person name="Kono N."/>
            <person name="Nakamura H."/>
            <person name="Ohtoshi R."/>
            <person name="Moran D.A.P."/>
            <person name="Shinohara A."/>
            <person name="Yoshida Y."/>
            <person name="Fujiwara M."/>
            <person name="Mori M."/>
            <person name="Tomita M."/>
            <person name="Arakawa K."/>
        </authorList>
    </citation>
    <scope>NUCLEOTIDE SEQUENCE [LARGE SCALE GENOMIC DNA]</scope>
</reference>